<organism evidence="3 4">
    <name type="scientific">Luteimonas lutimaris</name>
    <dbReference type="NCBI Taxonomy" id="698645"/>
    <lineage>
        <taxon>Bacteria</taxon>
        <taxon>Pseudomonadati</taxon>
        <taxon>Pseudomonadota</taxon>
        <taxon>Gammaproteobacteria</taxon>
        <taxon>Lysobacterales</taxon>
        <taxon>Lysobacteraceae</taxon>
        <taxon>Luteimonas</taxon>
    </lineage>
</organism>
<dbReference type="EMBL" id="BAAAZU010000003">
    <property type="protein sequence ID" value="GAA3914810.1"/>
    <property type="molecule type" value="Genomic_DNA"/>
</dbReference>
<keyword evidence="2" id="KW-0472">Membrane</keyword>
<keyword evidence="2" id="KW-0812">Transmembrane</keyword>
<accession>A0ABP7M4E0</accession>
<dbReference type="RefSeq" id="WP_344758341.1">
    <property type="nucleotide sequence ID" value="NZ_BAAAZU010000003.1"/>
</dbReference>
<keyword evidence="4" id="KW-1185">Reference proteome</keyword>
<evidence type="ECO:0008006" key="5">
    <source>
        <dbReference type="Google" id="ProtNLM"/>
    </source>
</evidence>
<reference evidence="4" key="1">
    <citation type="journal article" date="2019" name="Int. J. Syst. Evol. Microbiol.">
        <title>The Global Catalogue of Microorganisms (GCM) 10K type strain sequencing project: providing services to taxonomists for standard genome sequencing and annotation.</title>
        <authorList>
            <consortium name="The Broad Institute Genomics Platform"/>
            <consortium name="The Broad Institute Genome Sequencing Center for Infectious Disease"/>
            <person name="Wu L."/>
            <person name="Ma J."/>
        </authorList>
    </citation>
    <scope>NUCLEOTIDE SEQUENCE [LARGE SCALE GENOMIC DNA]</scope>
    <source>
        <strain evidence="4">JCM 16916</strain>
    </source>
</reference>
<dbReference type="SUPFAM" id="SSF49299">
    <property type="entry name" value="PKD domain"/>
    <property type="match status" value="1"/>
</dbReference>
<sequence length="1043" mass="111882">MATDRKHTLVRITTAIGSGLLFLARHLLALLVAVSRFIVLRAIPTTWRWLRGTAFPALRRCYLWLPHRRLVAAGTFAVVAVVVALLLWRTPQIGQPAPGESTPAKAVVLKFSPDKAAPAAPVHLTGLMLEEDQPFHVLVGDQPAPAQRLRDGSIRILVPLYLGPDGWPAPPKRKQTIEVRSGDRLLAASEGGVQVTALQRAPGTTANVQRSLAKLTDGYARIFDALPVQDEQDRATRHAVMAMLRGLVSEGDKSLAAVLAGSSPLLEGAPVDLELTDAVLASSGAAAYLDAYASTLADPAPPTGRAPDTAMRPGVHGELVASMLPRPPDAPPLAFQHASTGQLATAWLSTTLQGALPPPPAVGGNGSARCRNDSVEAFRIACMMQAHALLSMYSEFFVKPTADGYANTVGLVAGLVGVLGQTVPAHAIISSLLTVVDFAISKVSLSLLPSKVDRFDLQLSKDLLHVEETTLPTIELLASNTPMTITLDDLVNLAGAVLGPVELTDKYRNTVKSVFEFAISLYQAALRQFGVLPGSGVLSAGVFTLPARRWGPARIASDDLVELFSGDEQIVSTHEEDLMWRAERNGRTQVRVQTRGAGERSKVLRDHSLCPGCVWTGGAFGESVWDSARPVTVGVDLTAHPPQGKAPLDVQLRWKVARSTDDKKPLPCTIDFGDGSPKEQIADCRKTRSVRHTYPYTSRLKADTDGAYIATISLGGKQPDGSTEVFTEWTFRGTPETGQAPLKARFRWEIPWPQDRKAPSCEFDPGDGSKREKFDDCLAVTDTEHTFEKRGSFVPTLTIIDGGAKDTKTAPVSVAEEGTCDESLLEHKAWRGRVTFSHGRDVWDPSGIGHINYSALINLSGEMPAEPGRSSGRHSSVQYTSMSPQGEALIGHQRDWYSGGGHLILRHARSGGGAPLPYTSVKQKGGRQTGSRLSLRINASKCTYMMHVQAWVNGNFRQWSPDKGVTVSSGPMLVGGATIHGLIESSNAISGTAMIPADPGDGEGGRERSSSNVGEDVHVASWLDNNPVSLGTVPVSWHFEPVD</sequence>
<name>A0ABP7M4E0_9GAMM</name>
<evidence type="ECO:0000313" key="3">
    <source>
        <dbReference type="EMBL" id="GAA3914810.1"/>
    </source>
</evidence>
<keyword evidence="2" id="KW-1133">Transmembrane helix</keyword>
<feature type="region of interest" description="Disordered" evidence="1">
    <location>
        <begin position="991"/>
        <end position="1014"/>
    </location>
</feature>
<proteinExistence type="predicted"/>
<evidence type="ECO:0000256" key="1">
    <source>
        <dbReference type="SAM" id="MobiDB-lite"/>
    </source>
</evidence>
<feature type="transmembrane region" description="Helical" evidence="2">
    <location>
        <begin position="70"/>
        <end position="88"/>
    </location>
</feature>
<comment type="caution">
    <text evidence="3">The sequence shown here is derived from an EMBL/GenBank/DDBJ whole genome shotgun (WGS) entry which is preliminary data.</text>
</comment>
<evidence type="ECO:0000256" key="2">
    <source>
        <dbReference type="SAM" id="Phobius"/>
    </source>
</evidence>
<gene>
    <name evidence="3" type="ORF">GCM10022229_04840</name>
</gene>
<dbReference type="InterPro" id="IPR035986">
    <property type="entry name" value="PKD_dom_sf"/>
</dbReference>
<dbReference type="Proteomes" id="UP001501727">
    <property type="component" value="Unassembled WGS sequence"/>
</dbReference>
<evidence type="ECO:0000313" key="4">
    <source>
        <dbReference type="Proteomes" id="UP001501727"/>
    </source>
</evidence>
<protein>
    <recommendedName>
        <fullName evidence="5">PKD domain-containing protein</fullName>
    </recommendedName>
</protein>